<feature type="non-terminal residue" evidence="2">
    <location>
        <position position="1"/>
    </location>
</feature>
<evidence type="ECO:0000313" key="3">
    <source>
        <dbReference type="Proteomes" id="UP001153678"/>
    </source>
</evidence>
<dbReference type="AlphaFoldDB" id="A0A9W4SXG2"/>
<dbReference type="Proteomes" id="UP001153678">
    <property type="component" value="Unassembled WGS sequence"/>
</dbReference>
<accession>A0A9W4SXG2</accession>
<dbReference type="EMBL" id="CAMKVN010004441">
    <property type="protein sequence ID" value="CAI2187075.1"/>
    <property type="molecule type" value="Genomic_DNA"/>
</dbReference>
<evidence type="ECO:0000313" key="2">
    <source>
        <dbReference type="EMBL" id="CAI2187075.1"/>
    </source>
</evidence>
<reference evidence="2" key="1">
    <citation type="submission" date="2022-08" db="EMBL/GenBank/DDBJ databases">
        <authorList>
            <person name="Kallberg Y."/>
            <person name="Tangrot J."/>
            <person name="Rosling A."/>
        </authorList>
    </citation>
    <scope>NUCLEOTIDE SEQUENCE</scope>
    <source>
        <strain evidence="2">Wild A</strain>
    </source>
</reference>
<feature type="region of interest" description="Disordered" evidence="1">
    <location>
        <begin position="1"/>
        <end position="28"/>
    </location>
</feature>
<sequence length="59" mass="6814">CQLKKARETRAQKSEAKKNDNNKNELDRQRNRLTSAIQQLSDKKVPAVTLLQLCVIHKI</sequence>
<gene>
    <name evidence="2" type="ORF">FWILDA_LOCUS12895</name>
</gene>
<keyword evidence="3" id="KW-1185">Reference proteome</keyword>
<protein>
    <submittedName>
        <fullName evidence="2">11137_t:CDS:1</fullName>
    </submittedName>
</protein>
<proteinExistence type="predicted"/>
<organism evidence="2 3">
    <name type="scientific">Funneliformis geosporum</name>
    <dbReference type="NCBI Taxonomy" id="1117311"/>
    <lineage>
        <taxon>Eukaryota</taxon>
        <taxon>Fungi</taxon>
        <taxon>Fungi incertae sedis</taxon>
        <taxon>Mucoromycota</taxon>
        <taxon>Glomeromycotina</taxon>
        <taxon>Glomeromycetes</taxon>
        <taxon>Glomerales</taxon>
        <taxon>Glomeraceae</taxon>
        <taxon>Funneliformis</taxon>
    </lineage>
</organism>
<name>A0A9W4SXG2_9GLOM</name>
<comment type="caution">
    <text evidence="2">The sequence shown here is derived from an EMBL/GenBank/DDBJ whole genome shotgun (WGS) entry which is preliminary data.</text>
</comment>
<evidence type="ECO:0000256" key="1">
    <source>
        <dbReference type="SAM" id="MobiDB-lite"/>
    </source>
</evidence>